<accession>A0A9N9NF55</accession>
<dbReference type="OrthoDB" id="10482812at2759"/>
<evidence type="ECO:0000313" key="1">
    <source>
        <dbReference type="EMBL" id="CAG8728870.1"/>
    </source>
</evidence>
<comment type="caution">
    <text evidence="1">The sequence shown here is derived from an EMBL/GenBank/DDBJ whole genome shotgun (WGS) entry which is preliminary data.</text>
</comment>
<keyword evidence="2" id="KW-1185">Reference proteome</keyword>
<organism evidence="1 2">
    <name type="scientific">Ambispora leptoticha</name>
    <dbReference type="NCBI Taxonomy" id="144679"/>
    <lineage>
        <taxon>Eukaryota</taxon>
        <taxon>Fungi</taxon>
        <taxon>Fungi incertae sedis</taxon>
        <taxon>Mucoromycota</taxon>
        <taxon>Glomeromycotina</taxon>
        <taxon>Glomeromycetes</taxon>
        <taxon>Archaeosporales</taxon>
        <taxon>Ambisporaceae</taxon>
        <taxon>Ambispora</taxon>
    </lineage>
</organism>
<dbReference type="Proteomes" id="UP000789508">
    <property type="component" value="Unassembled WGS sequence"/>
</dbReference>
<name>A0A9N9NF55_9GLOM</name>
<proteinExistence type="predicted"/>
<sequence length="133" mass="14295">YQDTTGTTFGAVSGTITIGNAGGDVTIFNPSIDNVLKPGQKFTINWIAPPNFYPSSLLIALLFAINAHDPSTFIFLTPNPGNVSYPLYNQSFSAVIPANVGPNRGCNIYLHIHNETTGQIFAYVSNPFVVISD</sequence>
<protein>
    <submittedName>
        <fullName evidence="1">11769_t:CDS:1</fullName>
    </submittedName>
</protein>
<reference evidence="1" key="1">
    <citation type="submission" date="2021-06" db="EMBL/GenBank/DDBJ databases">
        <authorList>
            <person name="Kallberg Y."/>
            <person name="Tangrot J."/>
            <person name="Rosling A."/>
        </authorList>
    </citation>
    <scope>NUCLEOTIDE SEQUENCE</scope>
    <source>
        <strain evidence="1">FL130A</strain>
    </source>
</reference>
<evidence type="ECO:0000313" key="2">
    <source>
        <dbReference type="Proteomes" id="UP000789508"/>
    </source>
</evidence>
<dbReference type="EMBL" id="CAJVPS010029472">
    <property type="protein sequence ID" value="CAG8728870.1"/>
    <property type="molecule type" value="Genomic_DNA"/>
</dbReference>
<gene>
    <name evidence="1" type="ORF">ALEPTO_LOCUS12542</name>
</gene>
<feature type="non-terminal residue" evidence="1">
    <location>
        <position position="1"/>
    </location>
</feature>
<dbReference type="AlphaFoldDB" id="A0A9N9NF55"/>